<evidence type="ECO:0000313" key="2">
    <source>
        <dbReference type="Proteomes" id="UP000765509"/>
    </source>
</evidence>
<sequence length="113" mass="13187">MSKFIIDRNILRQCGGYLEYSAKSRTTEQSSEEDTINILEEVTTRTKIVYSRIDLKTRLNTPWKDYVDRTPKGNPTNMKYKPEEMIGRCHICQSTTRLAKKCPKRGKINEINV</sequence>
<dbReference type="EMBL" id="AVOT02000992">
    <property type="protein sequence ID" value="MBW0465255.1"/>
    <property type="molecule type" value="Genomic_DNA"/>
</dbReference>
<dbReference type="AlphaFoldDB" id="A0A9Q3BI26"/>
<organism evidence="1 2">
    <name type="scientific">Austropuccinia psidii MF-1</name>
    <dbReference type="NCBI Taxonomy" id="1389203"/>
    <lineage>
        <taxon>Eukaryota</taxon>
        <taxon>Fungi</taxon>
        <taxon>Dikarya</taxon>
        <taxon>Basidiomycota</taxon>
        <taxon>Pucciniomycotina</taxon>
        <taxon>Pucciniomycetes</taxon>
        <taxon>Pucciniales</taxon>
        <taxon>Sphaerophragmiaceae</taxon>
        <taxon>Austropuccinia</taxon>
    </lineage>
</organism>
<name>A0A9Q3BI26_9BASI</name>
<protein>
    <submittedName>
        <fullName evidence="1">Uncharacterized protein</fullName>
    </submittedName>
</protein>
<comment type="caution">
    <text evidence="1">The sequence shown here is derived from an EMBL/GenBank/DDBJ whole genome shotgun (WGS) entry which is preliminary data.</text>
</comment>
<reference evidence="1" key="1">
    <citation type="submission" date="2021-03" db="EMBL/GenBank/DDBJ databases">
        <title>Draft genome sequence of rust myrtle Austropuccinia psidii MF-1, a brazilian biotype.</title>
        <authorList>
            <person name="Quecine M.C."/>
            <person name="Pachon D.M.R."/>
            <person name="Bonatelli M.L."/>
            <person name="Correr F.H."/>
            <person name="Franceschini L.M."/>
            <person name="Leite T.F."/>
            <person name="Margarido G.R.A."/>
            <person name="Almeida C.A."/>
            <person name="Ferrarezi J.A."/>
            <person name="Labate C.A."/>
        </authorList>
    </citation>
    <scope>NUCLEOTIDE SEQUENCE</scope>
    <source>
        <strain evidence="1">MF-1</strain>
    </source>
</reference>
<proteinExistence type="predicted"/>
<gene>
    <name evidence="1" type="ORF">O181_004970</name>
</gene>
<evidence type="ECO:0000313" key="1">
    <source>
        <dbReference type="EMBL" id="MBW0465255.1"/>
    </source>
</evidence>
<accession>A0A9Q3BI26</accession>
<dbReference type="Proteomes" id="UP000765509">
    <property type="component" value="Unassembled WGS sequence"/>
</dbReference>
<keyword evidence="2" id="KW-1185">Reference proteome</keyword>